<dbReference type="AlphaFoldDB" id="A0A6C0ACW7"/>
<dbReference type="EMBL" id="MN740550">
    <property type="protein sequence ID" value="QHS77492.1"/>
    <property type="molecule type" value="Genomic_DNA"/>
</dbReference>
<accession>A0A6C0ACW7</accession>
<protein>
    <submittedName>
        <fullName evidence="1">Uncharacterized protein</fullName>
    </submittedName>
</protein>
<name>A0A6C0ACW7_9ZZZZ</name>
<sequence>MHPSDNKMYPSDNELFGIIKLKLKNKEFDNTLQRCFNCREIDFIKDKLKDKKEECLDSMIMVKKSYTFSIWKLYAIKYNNEYYQFTIQPNLDENNESNNNYKIIGPEKIILI</sequence>
<organism evidence="1">
    <name type="scientific">viral metagenome</name>
    <dbReference type="NCBI Taxonomy" id="1070528"/>
    <lineage>
        <taxon>unclassified sequences</taxon>
        <taxon>metagenomes</taxon>
        <taxon>organismal metagenomes</taxon>
    </lineage>
</organism>
<reference evidence="1" key="1">
    <citation type="journal article" date="2020" name="Nature">
        <title>Giant virus diversity and host interactions through global metagenomics.</title>
        <authorList>
            <person name="Schulz F."/>
            <person name="Roux S."/>
            <person name="Paez-Espino D."/>
            <person name="Jungbluth S."/>
            <person name="Walsh D.A."/>
            <person name="Denef V.J."/>
            <person name="McMahon K.D."/>
            <person name="Konstantinidis K.T."/>
            <person name="Eloe-Fadrosh E.A."/>
            <person name="Kyrpides N.C."/>
            <person name="Woyke T."/>
        </authorList>
    </citation>
    <scope>NUCLEOTIDE SEQUENCE</scope>
    <source>
        <strain evidence="1">GVMAG-S-1004661-13</strain>
    </source>
</reference>
<evidence type="ECO:0000313" key="1">
    <source>
        <dbReference type="EMBL" id="QHS77492.1"/>
    </source>
</evidence>
<proteinExistence type="predicted"/>